<protein>
    <submittedName>
        <fullName evidence="3">Uncharacterized protein</fullName>
    </submittedName>
</protein>
<sequence>MKKSLITTLTTAVALALCSSAFATGLPTIKPEDTIVKKEENKLAEQIHKKLEEQIRKQVAQFTANLQTEVDANYAAAANLIAREGQREQELQNLDQLSMSQPDPSTCDALAVASVGSQDPCDTMSDQSKEQQQRPEESLKDRMEQLRDPDNFSHQQATANQQERIAAVVERIDRNHTINGPEVSDSGPAVPMTQLTGLATHLVSHEGYSEDEAVFGMDVALAIVGESPVNSSPTMTPEQRAMALRGELRAASLRQSLVGKVNDRTMFGGLPSALDQRNLMSDYMWNAEKREMVGTNPSIHAVERQRVQQVGVAAYNNLKRVETLASLEFLLAQQILLLTD</sequence>
<reference evidence="3 4" key="1">
    <citation type="submission" date="2016-11" db="EMBL/GenBank/DDBJ databases">
        <authorList>
            <person name="Jaros S."/>
            <person name="Januszkiewicz K."/>
            <person name="Wedrychowicz H."/>
        </authorList>
    </citation>
    <scope>NUCLEOTIDE SEQUENCE [LARGE SCALE GENOMIC DNA]</scope>
    <source>
        <strain evidence="3 4">DSM 16917</strain>
    </source>
</reference>
<dbReference type="STRING" id="299255.SAMN02745129_2074"/>
<evidence type="ECO:0000313" key="3">
    <source>
        <dbReference type="EMBL" id="SHH48144.1"/>
    </source>
</evidence>
<dbReference type="EMBL" id="FQXG01000003">
    <property type="protein sequence ID" value="SHH48144.1"/>
    <property type="molecule type" value="Genomic_DNA"/>
</dbReference>
<evidence type="ECO:0000313" key="4">
    <source>
        <dbReference type="Proteomes" id="UP000184268"/>
    </source>
</evidence>
<evidence type="ECO:0000256" key="2">
    <source>
        <dbReference type="SAM" id="SignalP"/>
    </source>
</evidence>
<feature type="chain" id="PRO_5009913897" evidence="2">
    <location>
        <begin position="24"/>
        <end position="340"/>
    </location>
</feature>
<dbReference type="RefSeq" id="WP_067663414.1">
    <property type="nucleotide sequence ID" value="NZ_FQXG01000003.1"/>
</dbReference>
<organism evidence="3 4">
    <name type="scientific">Ferrimonas marina</name>
    <dbReference type="NCBI Taxonomy" id="299255"/>
    <lineage>
        <taxon>Bacteria</taxon>
        <taxon>Pseudomonadati</taxon>
        <taxon>Pseudomonadota</taxon>
        <taxon>Gammaproteobacteria</taxon>
        <taxon>Alteromonadales</taxon>
        <taxon>Ferrimonadaceae</taxon>
        <taxon>Ferrimonas</taxon>
    </lineage>
</organism>
<keyword evidence="4" id="KW-1185">Reference proteome</keyword>
<keyword evidence="2" id="KW-0732">Signal</keyword>
<feature type="compositionally biased region" description="Basic and acidic residues" evidence="1">
    <location>
        <begin position="127"/>
        <end position="142"/>
    </location>
</feature>
<dbReference type="Proteomes" id="UP000184268">
    <property type="component" value="Unassembled WGS sequence"/>
</dbReference>
<feature type="signal peptide" evidence="2">
    <location>
        <begin position="1"/>
        <end position="23"/>
    </location>
</feature>
<feature type="region of interest" description="Disordered" evidence="1">
    <location>
        <begin position="116"/>
        <end position="142"/>
    </location>
</feature>
<evidence type="ECO:0000256" key="1">
    <source>
        <dbReference type="SAM" id="MobiDB-lite"/>
    </source>
</evidence>
<accession>A0A1M5TBQ7</accession>
<name>A0A1M5TBQ7_9GAMM</name>
<dbReference type="AlphaFoldDB" id="A0A1M5TBQ7"/>
<gene>
    <name evidence="3" type="ORF">SAMN02745129_2074</name>
</gene>
<proteinExistence type="predicted"/>